<reference evidence="1 2" key="2">
    <citation type="submission" date="2017-02" db="EMBL/GenBank/DDBJ databases">
        <title>A genome survey and senescence transcriptome analysis in Lentinula edodes.</title>
        <authorList>
            <person name="Sakamoto Y."/>
            <person name="Nakade K."/>
            <person name="Sato S."/>
            <person name="Yoshida Y."/>
            <person name="Miyazaki K."/>
            <person name="Natsume S."/>
            <person name="Konno N."/>
        </authorList>
    </citation>
    <scope>NUCLEOTIDE SEQUENCE [LARGE SCALE GENOMIC DNA]</scope>
    <source>
        <strain evidence="1 2">NBRC 111202</strain>
    </source>
</reference>
<protein>
    <submittedName>
        <fullName evidence="1">Uncharacterized protein</fullName>
    </submittedName>
</protein>
<accession>A0A1Q3EF72</accession>
<evidence type="ECO:0000313" key="2">
    <source>
        <dbReference type="Proteomes" id="UP000188533"/>
    </source>
</evidence>
<comment type="caution">
    <text evidence="1">The sequence shown here is derived from an EMBL/GenBank/DDBJ whole genome shotgun (WGS) entry which is preliminary data.</text>
</comment>
<organism evidence="1 2">
    <name type="scientific">Lentinula edodes</name>
    <name type="common">Shiitake mushroom</name>
    <name type="synonym">Lentinus edodes</name>
    <dbReference type="NCBI Taxonomy" id="5353"/>
    <lineage>
        <taxon>Eukaryota</taxon>
        <taxon>Fungi</taxon>
        <taxon>Dikarya</taxon>
        <taxon>Basidiomycota</taxon>
        <taxon>Agaricomycotina</taxon>
        <taxon>Agaricomycetes</taxon>
        <taxon>Agaricomycetidae</taxon>
        <taxon>Agaricales</taxon>
        <taxon>Marasmiineae</taxon>
        <taxon>Omphalotaceae</taxon>
        <taxon>Lentinula</taxon>
    </lineage>
</organism>
<keyword evidence="2" id="KW-1185">Reference proteome</keyword>
<dbReference type="AlphaFoldDB" id="A0A1Q3EF72"/>
<reference evidence="1 2" key="1">
    <citation type="submission" date="2016-08" db="EMBL/GenBank/DDBJ databases">
        <authorList>
            <consortium name="Lentinula edodes genome sequencing consortium"/>
            <person name="Sakamoto Y."/>
            <person name="Nakade K."/>
            <person name="Sato S."/>
            <person name="Yoshida Y."/>
            <person name="Miyazaki K."/>
            <person name="Natsume S."/>
            <person name="Konno N."/>
        </authorList>
    </citation>
    <scope>NUCLEOTIDE SEQUENCE [LARGE SCALE GENOMIC DNA]</scope>
    <source>
        <strain evidence="1 2">NBRC 111202</strain>
    </source>
</reference>
<proteinExistence type="predicted"/>
<sequence>MVTTTLSNGCVHGVLREGAYWKTGVDVDFSDDEESRPTKRARNALYQQPQAVSDVYCRWRTIRSLYAGAHIVGDGSLGDIVDSFGEFAIRRVWCGFSEKDSENHVNFLDHHPMEEKQKEDNLPKVMELFRGHFSLRIYFGDGYVDRGCPEIGEHYIEFWAVRII</sequence>
<evidence type="ECO:0000313" key="1">
    <source>
        <dbReference type="EMBL" id="GAW05838.1"/>
    </source>
</evidence>
<dbReference type="Proteomes" id="UP000188533">
    <property type="component" value="Unassembled WGS sequence"/>
</dbReference>
<gene>
    <name evidence="1" type="ORF">LENED_007722</name>
</gene>
<name>A0A1Q3EF72_LENED</name>
<dbReference type="EMBL" id="BDGU01000274">
    <property type="protein sequence ID" value="GAW05838.1"/>
    <property type="molecule type" value="Genomic_DNA"/>
</dbReference>